<sequence length="554" mass="60912">MLRHIEQLSPIFSEYEDVIDVVQAGFIGVWGEWYYTTHFGDPHHRDYDNPDNIDGYTPQQWQDRKEVLFALIDSVPSSISVEVRTPMFKRVIFDTVPVTEQEMKQRTRKARTGQHNDCFLSSRSDMGTYNNKSVEYPYLQADTKYTVVGGETCAVADNHRSECPTATKELRELHFSYLNQDYNEDVLDLWRDGGCFHDIDLHLGYRLVLKKAILPQRLEQGGKFCFHLELENTGFAAPFKQKTLHVMLRNKNSADLFSADLTNYDLRTWLSGENVTIDDAVYLPSDLPTGTYEVMLAIKDKLSPLISDYNILLAINNDIAERKKGLNSLNHDVTVAVAGVPGDPECAKMTSVAAQPESKYARTDGNVPDTTTTSTTTTTTTATPSTTTATPSTTTTTPTTTTTTPTTTTTTPTTTTTTPTTTTTTPTTTTTTPTTTTTTPTTTTTTPTTTTTTPTTTTTTPTTTTTTPTTTTTTPTTTTTTPTTTTTTPTTTTTTPTTTTTTPSTTTTTPTTTTTTPTTTTTTQTTTTTTPTTTTTTQTTTTTTRKTWWSFFRR</sequence>
<feature type="domain" description="DUF4832" evidence="2">
    <location>
        <begin position="111"/>
        <end position="307"/>
    </location>
</feature>
<dbReference type="Pfam" id="PF16173">
    <property type="entry name" value="DUF4874"/>
    <property type="match status" value="1"/>
</dbReference>
<dbReference type="InterPro" id="IPR032379">
    <property type="entry name" value="DUF4874"/>
</dbReference>
<feature type="compositionally biased region" description="Low complexity" evidence="1">
    <location>
        <begin position="370"/>
        <end position="541"/>
    </location>
</feature>
<evidence type="ECO:0008006" key="6">
    <source>
        <dbReference type="Google" id="ProtNLM"/>
    </source>
</evidence>
<feature type="region of interest" description="Disordered" evidence="1">
    <location>
        <begin position="351"/>
        <end position="541"/>
    </location>
</feature>
<dbReference type="Proteomes" id="UP001209878">
    <property type="component" value="Unassembled WGS sequence"/>
</dbReference>
<keyword evidence="5" id="KW-1185">Reference proteome</keyword>
<evidence type="ECO:0000256" key="1">
    <source>
        <dbReference type="SAM" id="MobiDB-lite"/>
    </source>
</evidence>
<protein>
    <recommendedName>
        <fullName evidence="6">DUF4832 domain-containing protein</fullName>
    </recommendedName>
</protein>
<reference evidence="4" key="1">
    <citation type="journal article" date="2023" name="Mol. Biol. Evol.">
        <title>Third-Generation Sequencing Reveals the Adaptive Role of the Epigenome in Three Deep-Sea Polychaetes.</title>
        <authorList>
            <person name="Perez M."/>
            <person name="Aroh O."/>
            <person name="Sun Y."/>
            <person name="Lan Y."/>
            <person name="Juniper S.K."/>
            <person name="Young C.R."/>
            <person name="Angers B."/>
            <person name="Qian P.Y."/>
        </authorList>
    </citation>
    <scope>NUCLEOTIDE SEQUENCE</scope>
    <source>
        <strain evidence="4">R07B-5</strain>
    </source>
</reference>
<evidence type="ECO:0000259" key="2">
    <source>
        <dbReference type="Pfam" id="PF16116"/>
    </source>
</evidence>
<proteinExistence type="predicted"/>
<dbReference type="Pfam" id="PF16116">
    <property type="entry name" value="DUF4832"/>
    <property type="match status" value="1"/>
</dbReference>
<comment type="caution">
    <text evidence="4">The sequence shown here is derived from an EMBL/GenBank/DDBJ whole genome shotgun (WGS) entry which is preliminary data.</text>
</comment>
<evidence type="ECO:0000313" key="5">
    <source>
        <dbReference type="Proteomes" id="UP001209878"/>
    </source>
</evidence>
<accession>A0AAD9KS43</accession>
<gene>
    <name evidence="4" type="ORF">NP493_665g00010</name>
</gene>
<evidence type="ECO:0000313" key="4">
    <source>
        <dbReference type="EMBL" id="KAK2176369.1"/>
    </source>
</evidence>
<dbReference type="AlphaFoldDB" id="A0AAD9KS43"/>
<organism evidence="4 5">
    <name type="scientific">Ridgeia piscesae</name>
    <name type="common">Tubeworm</name>
    <dbReference type="NCBI Taxonomy" id="27915"/>
    <lineage>
        <taxon>Eukaryota</taxon>
        <taxon>Metazoa</taxon>
        <taxon>Spiralia</taxon>
        <taxon>Lophotrochozoa</taxon>
        <taxon>Annelida</taxon>
        <taxon>Polychaeta</taxon>
        <taxon>Sedentaria</taxon>
        <taxon>Canalipalpata</taxon>
        <taxon>Sabellida</taxon>
        <taxon>Siboglinidae</taxon>
        <taxon>Ridgeia</taxon>
    </lineage>
</organism>
<feature type="domain" description="DUF4874" evidence="3">
    <location>
        <begin position="1"/>
        <end position="87"/>
    </location>
</feature>
<name>A0AAD9KS43_RIDPI</name>
<evidence type="ECO:0000259" key="3">
    <source>
        <dbReference type="Pfam" id="PF16173"/>
    </source>
</evidence>
<dbReference type="EMBL" id="JAODUO010000665">
    <property type="protein sequence ID" value="KAK2176369.1"/>
    <property type="molecule type" value="Genomic_DNA"/>
</dbReference>
<dbReference type="InterPro" id="IPR032267">
    <property type="entry name" value="DUF4832"/>
</dbReference>